<dbReference type="Proteomes" id="UP001292216">
    <property type="component" value="Unassembled WGS sequence"/>
</dbReference>
<dbReference type="InterPro" id="IPR058094">
    <property type="entry name" value="Ig-like_OmpL47-like"/>
</dbReference>
<protein>
    <recommendedName>
        <fullName evidence="3">Ig-like domain-containing protein</fullName>
    </recommendedName>
</protein>
<name>A0ABU5PQR8_9BACL</name>
<dbReference type="Gene3D" id="2.60.40.10">
    <property type="entry name" value="Immunoglobulins"/>
    <property type="match status" value="1"/>
</dbReference>
<evidence type="ECO:0000313" key="2">
    <source>
        <dbReference type="Proteomes" id="UP001292216"/>
    </source>
</evidence>
<keyword evidence="2" id="KW-1185">Reference proteome</keyword>
<reference evidence="1 2" key="1">
    <citation type="submission" date="2023-12" db="EMBL/GenBank/DDBJ databases">
        <title>Whole genome sequencing of Paenibacillus phoenicis isolated from the Phoenix Mars Lander spacecraft assembly facility.</title>
        <authorList>
            <person name="Garcia A."/>
            <person name="Venkateswaran K."/>
        </authorList>
    </citation>
    <scope>NUCLEOTIDE SEQUENCE [LARGE SCALE GENOMIC DNA]</scope>
    <source>
        <strain evidence="1 2">3PO2SA</strain>
    </source>
</reference>
<dbReference type="RefSeq" id="WP_323078682.1">
    <property type="nucleotide sequence ID" value="NZ_CBCSKM010000002.1"/>
</dbReference>
<dbReference type="NCBIfam" id="NF047446">
    <property type="entry name" value="barrel_OmpL47"/>
    <property type="match status" value="1"/>
</dbReference>
<dbReference type="EMBL" id="JAYERP010000001">
    <property type="protein sequence ID" value="MEA3572132.1"/>
    <property type="molecule type" value="Genomic_DNA"/>
</dbReference>
<organism evidence="1 2">
    <name type="scientific">Paenibacillus phoenicis</name>
    <dbReference type="NCBI Taxonomy" id="554117"/>
    <lineage>
        <taxon>Bacteria</taxon>
        <taxon>Bacillati</taxon>
        <taxon>Bacillota</taxon>
        <taxon>Bacilli</taxon>
        <taxon>Bacillales</taxon>
        <taxon>Paenibacillaceae</taxon>
        <taxon>Paenibacillus</taxon>
    </lineage>
</organism>
<evidence type="ECO:0008006" key="3">
    <source>
        <dbReference type="Google" id="ProtNLM"/>
    </source>
</evidence>
<evidence type="ECO:0000313" key="1">
    <source>
        <dbReference type="EMBL" id="MEA3572132.1"/>
    </source>
</evidence>
<gene>
    <name evidence="1" type="ORF">U9M73_19605</name>
</gene>
<dbReference type="InterPro" id="IPR013783">
    <property type="entry name" value="Ig-like_fold"/>
</dbReference>
<sequence length="186" mass="21237">MGNIEDPKEVNFTIKQDYFPPETSVEVIGTKGENSYYISPVTIGLNAVDEHSAIDYSEYSLDGGQTWNRYVQPFPINDQDKTIIYYRSRDIDGNIEKTQKYKVNIDLLPPSAPEFAISPELWSNSSFVVTIFDGVDDQSGTWKSQYRIEGSETWLDYTVSVTVSGSSFKKIYVRTVDLKRLYCMDC</sequence>
<comment type="caution">
    <text evidence="1">The sequence shown here is derived from an EMBL/GenBank/DDBJ whole genome shotgun (WGS) entry which is preliminary data.</text>
</comment>
<proteinExistence type="predicted"/>
<accession>A0ABU5PQR8</accession>